<dbReference type="Proteomes" id="UP000721844">
    <property type="component" value="Unassembled WGS sequence"/>
</dbReference>
<protein>
    <submittedName>
        <fullName evidence="1">DUF1127 domain-containing protein</fullName>
    </submittedName>
</protein>
<dbReference type="RefSeq" id="WP_227306206.1">
    <property type="nucleotide sequence ID" value="NZ_JAESVA010000002.1"/>
</dbReference>
<proteinExistence type="predicted"/>
<dbReference type="AlphaFoldDB" id="A0A964E378"/>
<organism evidence="1 2">
    <name type="scientific">Acidisoma cellulosilyticum</name>
    <dbReference type="NCBI Taxonomy" id="2802395"/>
    <lineage>
        <taxon>Bacteria</taxon>
        <taxon>Pseudomonadati</taxon>
        <taxon>Pseudomonadota</taxon>
        <taxon>Alphaproteobacteria</taxon>
        <taxon>Acetobacterales</taxon>
        <taxon>Acidocellaceae</taxon>
        <taxon>Acidisoma</taxon>
    </lineage>
</organism>
<keyword evidence="2" id="KW-1185">Reference proteome</keyword>
<reference evidence="1 2" key="1">
    <citation type="journal article" date="2021" name="Microorganisms">
        <title>Acidisoma silvae sp. nov. and Acidisomacellulosilytica sp. nov., Two Acidophilic Bacteria Isolated from Decaying Wood, Hydrolyzing Cellulose and Producing Poly-3-hydroxybutyrate.</title>
        <authorList>
            <person name="Mieszkin S."/>
            <person name="Pouder E."/>
            <person name="Uroz S."/>
            <person name="Simon-Colin C."/>
            <person name="Alain K."/>
        </authorList>
    </citation>
    <scope>NUCLEOTIDE SEQUENCE [LARGE SCALE GENOMIC DNA]</scope>
    <source>
        <strain evidence="1 2">HW T5.17</strain>
    </source>
</reference>
<dbReference type="EMBL" id="JAESVA010000002">
    <property type="protein sequence ID" value="MCB8879573.1"/>
    <property type="molecule type" value="Genomic_DNA"/>
</dbReference>
<evidence type="ECO:0000313" key="2">
    <source>
        <dbReference type="Proteomes" id="UP000721844"/>
    </source>
</evidence>
<accession>A0A964E378</accession>
<name>A0A964E378_9PROT</name>
<gene>
    <name evidence="1" type="ORF">ACELLULO517_04955</name>
</gene>
<evidence type="ECO:0000313" key="1">
    <source>
        <dbReference type="EMBL" id="MCB8879573.1"/>
    </source>
</evidence>
<comment type="caution">
    <text evidence="1">The sequence shown here is derived from an EMBL/GenBank/DDBJ whole genome shotgun (WGS) entry which is preliminary data.</text>
</comment>
<sequence length="85" mass="9475">MTILTETSDTRFAPTAGTQAIDFLGLTLVANAVKRLVAFVRVERQSARARLQMVRELNTYTDRELAELGLTRFEIRAVAAGTYRA</sequence>